<dbReference type="GO" id="GO:0006355">
    <property type="term" value="P:regulation of DNA-templated transcription"/>
    <property type="evidence" value="ECO:0007669"/>
    <property type="project" value="InterPro"/>
</dbReference>
<dbReference type="GO" id="GO:0008270">
    <property type="term" value="F:zinc ion binding"/>
    <property type="evidence" value="ECO:0007669"/>
    <property type="project" value="InterPro"/>
</dbReference>
<dbReference type="EMBL" id="CP018221">
    <property type="protein sequence ID" value="API60420.1"/>
    <property type="molecule type" value="Genomic_DNA"/>
</dbReference>
<evidence type="ECO:0000256" key="1">
    <source>
        <dbReference type="ARBA" id="ARBA00007031"/>
    </source>
</evidence>
<organism evidence="3 4">
    <name type="scientific">Tardibacter chloracetimidivorans</name>
    <dbReference type="NCBI Taxonomy" id="1921510"/>
    <lineage>
        <taxon>Bacteria</taxon>
        <taxon>Pseudomonadati</taxon>
        <taxon>Pseudomonadota</taxon>
        <taxon>Alphaproteobacteria</taxon>
        <taxon>Sphingomonadales</taxon>
        <taxon>Sphingomonadaceae</taxon>
        <taxon>Tardibacter</taxon>
    </lineage>
</organism>
<name>A0A1L3ZXT1_9SPHN</name>
<gene>
    <name evidence="3" type="ORF">BSL82_14945</name>
</gene>
<evidence type="ECO:0008006" key="5">
    <source>
        <dbReference type="Google" id="ProtNLM"/>
    </source>
</evidence>
<dbReference type="KEGG" id="sphj:BSL82_14945"/>
<dbReference type="OrthoDB" id="9809693at2"/>
<dbReference type="STRING" id="1921510.BSL82_14945"/>
<feature type="compositionally biased region" description="Basic and acidic residues" evidence="2">
    <location>
        <begin position="197"/>
        <end position="206"/>
    </location>
</feature>
<evidence type="ECO:0000313" key="3">
    <source>
        <dbReference type="EMBL" id="API60420.1"/>
    </source>
</evidence>
<feature type="region of interest" description="Disordered" evidence="2">
    <location>
        <begin position="126"/>
        <end position="226"/>
    </location>
</feature>
<dbReference type="Gene3D" id="1.10.10.1550">
    <property type="entry name" value="ROS/MUCR transcriptional regulator protein"/>
    <property type="match status" value="1"/>
</dbReference>
<dbReference type="InterPro" id="IPR008807">
    <property type="entry name" value="ROS_MUCR"/>
</dbReference>
<sequence length="226" mass="23488">MADELNSQLLNLTADIVTAHLANNTVAAGDVPTVIQTVHAALAGLGTEKAADQPAPEPAVPVRSSVKPDYIVCLEDGKKLKMLKRHLMAHYNMTPAEYRAKWNLPPTYPMVAPNYAETRRSIAKTAGLGRKPSAAPASKSAPASKAAVAEKPAESKPARAKSAAPAKAPTPAKPEKAVKPAAKAAPKRPAKASAPAKTDKPADKPEASAAKPKPAGRRKLGISAKE</sequence>
<keyword evidence="4" id="KW-1185">Reference proteome</keyword>
<feature type="compositionally biased region" description="Low complexity" evidence="2">
    <location>
        <begin position="160"/>
        <end position="170"/>
    </location>
</feature>
<dbReference type="Proteomes" id="UP000182063">
    <property type="component" value="Chromosome"/>
</dbReference>
<dbReference type="AlphaFoldDB" id="A0A1L3ZXT1"/>
<dbReference type="Pfam" id="PF05443">
    <property type="entry name" value="ROS_MUCR"/>
    <property type="match status" value="1"/>
</dbReference>
<evidence type="ECO:0000313" key="4">
    <source>
        <dbReference type="Proteomes" id="UP000182063"/>
    </source>
</evidence>
<dbReference type="InterPro" id="IPR041920">
    <property type="entry name" value="ROS/MUCR_sf"/>
</dbReference>
<reference evidence="4" key="1">
    <citation type="submission" date="2016-11" db="EMBL/GenBank/DDBJ databases">
        <title>Complete Genome Sequence of alachlor-degrading Sphingomonas sp. strain JJ-A5.</title>
        <authorList>
            <person name="Lee H."/>
            <person name="Ka J.-O."/>
        </authorList>
    </citation>
    <scope>NUCLEOTIDE SEQUENCE [LARGE SCALE GENOMIC DNA]</scope>
    <source>
        <strain evidence="4">JJ-A5</strain>
    </source>
</reference>
<feature type="compositionally biased region" description="Low complexity" evidence="2">
    <location>
        <begin position="131"/>
        <end position="150"/>
    </location>
</feature>
<dbReference type="GO" id="GO:0003677">
    <property type="term" value="F:DNA binding"/>
    <property type="evidence" value="ECO:0007669"/>
    <property type="project" value="InterPro"/>
</dbReference>
<evidence type="ECO:0000256" key="2">
    <source>
        <dbReference type="SAM" id="MobiDB-lite"/>
    </source>
</evidence>
<accession>A0A1L3ZXT1</accession>
<comment type="similarity">
    <text evidence="1">Belongs to the ros/MucR family.</text>
</comment>
<protein>
    <recommendedName>
        <fullName evidence="5">MucR family transcriptional regulator</fullName>
    </recommendedName>
</protein>
<proteinExistence type="inferred from homology"/>